<keyword evidence="6" id="KW-0051">Antiviral defense</keyword>
<dbReference type="Proteomes" id="UP000186465">
    <property type="component" value="Unassembled WGS sequence"/>
</dbReference>
<keyword evidence="2" id="KW-1003">Cell membrane</keyword>
<feature type="transmembrane region" description="Helical" evidence="8">
    <location>
        <begin position="39"/>
        <end position="57"/>
    </location>
</feature>
<evidence type="ECO:0000256" key="2">
    <source>
        <dbReference type="ARBA" id="ARBA00022475"/>
    </source>
</evidence>
<keyword evidence="5 8" id="KW-1133">Transmembrane helix</keyword>
<dbReference type="Pfam" id="PF18967">
    <property type="entry name" value="PycTM"/>
    <property type="match status" value="1"/>
</dbReference>
<evidence type="ECO:0000256" key="4">
    <source>
        <dbReference type="ARBA" id="ARBA00022741"/>
    </source>
</evidence>
<proteinExistence type="predicted"/>
<evidence type="ECO:0000256" key="6">
    <source>
        <dbReference type="ARBA" id="ARBA00023118"/>
    </source>
</evidence>
<evidence type="ECO:0000256" key="5">
    <source>
        <dbReference type="ARBA" id="ARBA00022989"/>
    </source>
</evidence>
<gene>
    <name evidence="10" type="ORF">BM477_06785</name>
</gene>
<keyword evidence="7 8" id="KW-0472">Membrane</keyword>
<feature type="transmembrane region" description="Helical" evidence="8">
    <location>
        <begin position="141"/>
        <end position="164"/>
    </location>
</feature>
<evidence type="ECO:0000256" key="1">
    <source>
        <dbReference type="ARBA" id="ARBA00004236"/>
    </source>
</evidence>
<dbReference type="STRING" id="156892.BM477_06785"/>
<reference evidence="11" key="1">
    <citation type="submission" date="2016-11" db="EMBL/GenBank/DDBJ databases">
        <title>Actinomyces gypaetusis sp. nov. isolated from Gypaetus barbatus in Qinghai Tibet Plateau China.</title>
        <authorList>
            <person name="Meng X."/>
        </authorList>
    </citation>
    <scope>NUCLEOTIDE SEQUENCE [LARGE SCALE GENOMIC DNA]</scope>
    <source>
        <strain evidence="11">DSM 15383</strain>
    </source>
</reference>
<comment type="subcellular location">
    <subcellularLocation>
        <location evidence="1">Cell membrane</location>
    </subcellularLocation>
</comment>
<organism evidence="10 11">
    <name type="scientific">Boudabousia marimammalium</name>
    <dbReference type="NCBI Taxonomy" id="156892"/>
    <lineage>
        <taxon>Bacteria</taxon>
        <taxon>Bacillati</taxon>
        <taxon>Actinomycetota</taxon>
        <taxon>Actinomycetes</taxon>
        <taxon>Actinomycetales</taxon>
        <taxon>Actinomycetaceae</taxon>
        <taxon>Boudabousia</taxon>
    </lineage>
</organism>
<evidence type="ECO:0000256" key="8">
    <source>
        <dbReference type="SAM" id="Phobius"/>
    </source>
</evidence>
<dbReference type="InterPro" id="IPR043760">
    <property type="entry name" value="PycTM_dom"/>
</dbReference>
<keyword evidence="4" id="KW-0547">Nucleotide-binding</keyword>
<dbReference type="EMBL" id="MPDM01000007">
    <property type="protein sequence ID" value="OKL47366.1"/>
    <property type="molecule type" value="Genomic_DNA"/>
</dbReference>
<evidence type="ECO:0000256" key="7">
    <source>
        <dbReference type="ARBA" id="ARBA00023136"/>
    </source>
</evidence>
<keyword evidence="3 8" id="KW-0812">Transmembrane</keyword>
<keyword evidence="11" id="KW-1185">Reference proteome</keyword>
<evidence type="ECO:0000313" key="10">
    <source>
        <dbReference type="EMBL" id="OKL47366.1"/>
    </source>
</evidence>
<dbReference type="AlphaFoldDB" id="A0A1Q5PL56"/>
<feature type="transmembrane region" description="Helical" evidence="8">
    <location>
        <begin position="69"/>
        <end position="90"/>
    </location>
</feature>
<dbReference type="RefSeq" id="WP_075361937.1">
    <property type="nucleotide sequence ID" value="NZ_MPDM01000007.1"/>
</dbReference>
<name>A0A1Q5PL56_9ACTO</name>
<protein>
    <recommendedName>
        <fullName evidence="9">Pycsar effector protein domain-containing protein</fullName>
    </recommendedName>
</protein>
<feature type="domain" description="Pycsar effector protein" evidence="9">
    <location>
        <begin position="29"/>
        <end position="160"/>
    </location>
</feature>
<evidence type="ECO:0000259" key="9">
    <source>
        <dbReference type="Pfam" id="PF18967"/>
    </source>
</evidence>
<comment type="caution">
    <text evidence="10">The sequence shown here is derived from an EMBL/GenBank/DDBJ whole genome shotgun (WGS) entry which is preliminary data.</text>
</comment>
<evidence type="ECO:0000256" key="3">
    <source>
        <dbReference type="ARBA" id="ARBA00022692"/>
    </source>
</evidence>
<accession>A0A1Q5PL56</accession>
<evidence type="ECO:0000313" key="11">
    <source>
        <dbReference type="Proteomes" id="UP000186465"/>
    </source>
</evidence>
<sequence>MSDGTESGLARIQILHEEYSQLRIEEAGRIQSLEDKAKSLVTIVSIALSADFAIIVAKNEMLDANVTRTLIALHLGLAMASLVVAIAVLFPVKSAHLDALNIDNAYKELDESAEQMQIQLNQWKVMEIKALRSFGKRKGKLLQAGYALLGFATVFMFATLGSIVCR</sequence>